<evidence type="ECO:0000259" key="1">
    <source>
        <dbReference type="Pfam" id="PF22917"/>
    </source>
</evidence>
<accession>A0AAJ0F6M5</accession>
<comment type="caution">
    <text evidence="2">The sequence shown here is derived from an EMBL/GenBank/DDBJ whole genome shotgun (WGS) entry which is preliminary data.</text>
</comment>
<dbReference type="InterPro" id="IPR036291">
    <property type="entry name" value="NAD(P)-bd_dom_sf"/>
</dbReference>
<name>A0AAJ0F6M5_9PEZI</name>
<evidence type="ECO:0000313" key="3">
    <source>
        <dbReference type="Proteomes" id="UP001239445"/>
    </source>
</evidence>
<evidence type="ECO:0000313" key="2">
    <source>
        <dbReference type="EMBL" id="KAK1750300.1"/>
    </source>
</evidence>
<dbReference type="AlphaFoldDB" id="A0AAJ0F6M5"/>
<reference evidence="2" key="1">
    <citation type="submission" date="2023-06" db="EMBL/GenBank/DDBJ databases">
        <title>Genome-scale phylogeny and comparative genomics of the fungal order Sordariales.</title>
        <authorList>
            <consortium name="Lawrence Berkeley National Laboratory"/>
            <person name="Hensen N."/>
            <person name="Bonometti L."/>
            <person name="Westerberg I."/>
            <person name="Brannstrom I.O."/>
            <person name="Guillou S."/>
            <person name="Cros-Aarteil S."/>
            <person name="Calhoun S."/>
            <person name="Haridas S."/>
            <person name="Kuo A."/>
            <person name="Mondo S."/>
            <person name="Pangilinan J."/>
            <person name="Riley R."/>
            <person name="Labutti K."/>
            <person name="Andreopoulos B."/>
            <person name="Lipzen A."/>
            <person name="Chen C."/>
            <person name="Yanf M."/>
            <person name="Daum C."/>
            <person name="Ng V."/>
            <person name="Clum A."/>
            <person name="Steindorff A."/>
            <person name="Ohm R."/>
            <person name="Martin F."/>
            <person name="Silar P."/>
            <person name="Natvig D."/>
            <person name="Lalanne C."/>
            <person name="Gautier V."/>
            <person name="Ament-Velasquez S.L."/>
            <person name="Kruys A."/>
            <person name="Hutchinson M.I."/>
            <person name="Powell A.J."/>
            <person name="Barry K."/>
            <person name="Miller A.N."/>
            <person name="Grigoriev I.V."/>
            <person name="Debuchy R."/>
            <person name="Gladieux P."/>
            <person name="Thoren M.H."/>
            <person name="Johannesson H."/>
        </authorList>
    </citation>
    <scope>NUCLEOTIDE SEQUENCE</scope>
    <source>
        <strain evidence="2">PSN4</strain>
    </source>
</reference>
<proteinExistence type="predicted"/>
<dbReference type="CDD" id="cd08948">
    <property type="entry name" value="5beta-POR_like_SDR_a"/>
    <property type="match status" value="1"/>
</dbReference>
<sequence>MPSSIVLGATGITGREIVKALAADQEKWGKVYALSRSQKDSYPSHVVHRPIDLLTSAEEMAKSLEGVEGEYVFFAAYMEQAEEEKACEVNGKMLSNFLKALDLTNASSKVRRIVLVTGAKQYGVHLGQPKNPMLETDPWLTDSSVWPPNFYYVQQDILKSFCAEPKHNHISWTVTYPNDVIGFAKGNFMNLATSIGIFAAIHRELASSQNEKGFLPFPGSESFYTRFDSFTSAPLHAQFCLWAASSPRAANEAFNVVNGDVQSWQDLWPRVARRFGLQIRPNQFLHAERDEYSGLQKTTTLKTKPPLSILADEIGLRGRVGESKLEQRINLEAWSKLDSVRAAWDRIVQREGIERDGLQKATWAFCDFILGRNYDLVISMSKAREMGWTGYQDTWRSLADVFDELEAEKVLPKTRA</sequence>
<keyword evidence="3" id="KW-1185">Reference proteome</keyword>
<organism evidence="2 3">
    <name type="scientific">Echria macrotheca</name>
    <dbReference type="NCBI Taxonomy" id="438768"/>
    <lineage>
        <taxon>Eukaryota</taxon>
        <taxon>Fungi</taxon>
        <taxon>Dikarya</taxon>
        <taxon>Ascomycota</taxon>
        <taxon>Pezizomycotina</taxon>
        <taxon>Sordariomycetes</taxon>
        <taxon>Sordariomycetidae</taxon>
        <taxon>Sordariales</taxon>
        <taxon>Schizotheciaceae</taxon>
        <taxon>Echria</taxon>
    </lineage>
</organism>
<dbReference type="PANTHER" id="PTHR32487">
    <property type="entry name" value="3-OXO-DELTA(4,5)-STEROID 5-BETA-REDUCTASE"/>
    <property type="match status" value="1"/>
</dbReference>
<dbReference type="Proteomes" id="UP001239445">
    <property type="component" value="Unassembled WGS sequence"/>
</dbReference>
<gene>
    <name evidence="2" type="ORF">QBC47DRAFT_394459</name>
</gene>
<feature type="domain" description="PRISE-like Rossmann-fold" evidence="1">
    <location>
        <begin position="5"/>
        <end position="278"/>
    </location>
</feature>
<dbReference type="InterPro" id="IPR055222">
    <property type="entry name" value="PRISE-like_Rossmann-fold"/>
</dbReference>
<dbReference type="SUPFAM" id="SSF51735">
    <property type="entry name" value="NAD(P)-binding Rossmann-fold domains"/>
    <property type="match status" value="1"/>
</dbReference>
<dbReference type="Gene3D" id="3.40.50.720">
    <property type="entry name" value="NAD(P)-binding Rossmann-like Domain"/>
    <property type="match status" value="1"/>
</dbReference>
<dbReference type="Pfam" id="PF22917">
    <property type="entry name" value="PRISE"/>
    <property type="match status" value="1"/>
</dbReference>
<dbReference type="PANTHER" id="PTHR32487:SF0">
    <property type="entry name" value="3-OXO-DELTA(4,5)-STEROID 5-BETA-REDUCTASE"/>
    <property type="match status" value="1"/>
</dbReference>
<dbReference type="EMBL" id="MU839848">
    <property type="protein sequence ID" value="KAK1750300.1"/>
    <property type="molecule type" value="Genomic_DNA"/>
</dbReference>
<protein>
    <recommendedName>
        <fullName evidence="1">PRISE-like Rossmann-fold domain-containing protein</fullName>
    </recommendedName>
</protein>